<dbReference type="InterPro" id="IPR003593">
    <property type="entry name" value="AAA+_ATPase"/>
</dbReference>
<proteinExistence type="inferred from homology"/>
<evidence type="ECO:0000256" key="1">
    <source>
        <dbReference type="ARBA" id="ARBA00004202"/>
    </source>
</evidence>
<dbReference type="Gene3D" id="3.40.50.300">
    <property type="entry name" value="P-loop containing nucleotide triphosphate hydrolases"/>
    <property type="match status" value="1"/>
</dbReference>
<keyword evidence="6 9" id="KW-0067">ATP-binding</keyword>
<dbReference type="GO" id="GO:0016887">
    <property type="term" value="F:ATP hydrolysis activity"/>
    <property type="evidence" value="ECO:0007669"/>
    <property type="project" value="InterPro"/>
</dbReference>
<dbReference type="PROSITE" id="PS50893">
    <property type="entry name" value="ABC_TRANSPORTER_2"/>
    <property type="match status" value="1"/>
</dbReference>
<reference evidence="10" key="1">
    <citation type="submission" date="2016-10" db="EMBL/GenBank/DDBJ databases">
        <authorList>
            <person name="Wibberg D."/>
        </authorList>
    </citation>
    <scope>NUCLEOTIDE SEQUENCE [LARGE SCALE GENOMIC DNA]</scope>
</reference>
<dbReference type="InterPro" id="IPR027417">
    <property type="entry name" value="P-loop_NTPase"/>
</dbReference>
<gene>
    <name evidence="9" type="primary">cmpC_2</name>
    <name evidence="9" type="ORF">DSM25559_2906</name>
</gene>
<dbReference type="STRING" id="1907666.DSM25559_2906"/>
<dbReference type="InterPro" id="IPR017871">
    <property type="entry name" value="ABC_transporter-like_CS"/>
</dbReference>
<evidence type="ECO:0000256" key="6">
    <source>
        <dbReference type="ARBA" id="ARBA00022840"/>
    </source>
</evidence>
<dbReference type="NCBIfam" id="TIGR01184">
    <property type="entry name" value="ntrCD"/>
    <property type="match status" value="1"/>
</dbReference>
<evidence type="ECO:0000259" key="8">
    <source>
        <dbReference type="PROSITE" id="PS50893"/>
    </source>
</evidence>
<dbReference type="SMART" id="SM00382">
    <property type="entry name" value="AAA"/>
    <property type="match status" value="1"/>
</dbReference>
<keyword evidence="3" id="KW-0813">Transport</keyword>
<evidence type="ECO:0000256" key="5">
    <source>
        <dbReference type="ARBA" id="ARBA00022741"/>
    </source>
</evidence>
<comment type="subcellular location">
    <subcellularLocation>
        <location evidence="1">Cell membrane</location>
        <topology evidence="1">Peripheral membrane protein</topology>
    </subcellularLocation>
</comment>
<feature type="domain" description="ABC transporter" evidence="8">
    <location>
        <begin position="6"/>
        <end position="240"/>
    </location>
</feature>
<keyword evidence="7" id="KW-0472">Membrane</keyword>
<evidence type="ECO:0000256" key="3">
    <source>
        <dbReference type="ARBA" id="ARBA00022448"/>
    </source>
</evidence>
<evidence type="ECO:0000256" key="7">
    <source>
        <dbReference type="ARBA" id="ARBA00023136"/>
    </source>
</evidence>
<dbReference type="GO" id="GO:0015112">
    <property type="term" value="F:nitrate transmembrane transporter activity"/>
    <property type="evidence" value="ECO:0007669"/>
    <property type="project" value="InterPro"/>
</dbReference>
<dbReference type="EMBL" id="FMUE01000006">
    <property type="protein sequence ID" value="SCX26756.1"/>
    <property type="molecule type" value="Genomic_DNA"/>
</dbReference>
<dbReference type="SUPFAM" id="SSF52540">
    <property type="entry name" value="P-loop containing nucleoside triphosphate hydrolases"/>
    <property type="match status" value="1"/>
</dbReference>
<protein>
    <submittedName>
        <fullName evidence="9">Bicarbonate transport ATP-binding protein CmpC</fullName>
        <ecNumber evidence="9">3.6.3.-</ecNumber>
    </submittedName>
</protein>
<dbReference type="Proteomes" id="UP000187891">
    <property type="component" value="Unassembled WGS sequence"/>
</dbReference>
<dbReference type="PANTHER" id="PTHR42788:SF7">
    <property type="entry name" value="NITRATE ABC TRANSPORTER ATP-BINDING PROTEIN"/>
    <property type="match status" value="1"/>
</dbReference>
<dbReference type="InterPro" id="IPR050166">
    <property type="entry name" value="ABC_transporter_ATP-bind"/>
</dbReference>
<keyword evidence="4" id="KW-1003">Cell membrane</keyword>
<evidence type="ECO:0000256" key="4">
    <source>
        <dbReference type="ARBA" id="ARBA00022475"/>
    </source>
</evidence>
<dbReference type="InterPro" id="IPR005890">
    <property type="entry name" value="NO3_transporter_ATP-bd-like"/>
</dbReference>
<organism evidence="9 10">
    <name type="scientific">Agrobacterium rosae</name>
    <dbReference type="NCBI Taxonomy" id="1972867"/>
    <lineage>
        <taxon>Bacteria</taxon>
        <taxon>Pseudomonadati</taxon>
        <taxon>Pseudomonadota</taxon>
        <taxon>Alphaproteobacteria</taxon>
        <taxon>Hyphomicrobiales</taxon>
        <taxon>Rhizobiaceae</taxon>
        <taxon>Rhizobium/Agrobacterium group</taxon>
        <taxon>Agrobacterium</taxon>
    </lineage>
</organism>
<keyword evidence="9" id="KW-0378">Hydrolase</keyword>
<dbReference type="Pfam" id="PF00005">
    <property type="entry name" value="ABC_tran"/>
    <property type="match status" value="1"/>
</dbReference>
<evidence type="ECO:0000256" key="2">
    <source>
        <dbReference type="ARBA" id="ARBA00005417"/>
    </source>
</evidence>
<dbReference type="PANTHER" id="PTHR42788">
    <property type="entry name" value="TAURINE IMPORT ATP-BINDING PROTEIN-RELATED"/>
    <property type="match status" value="1"/>
</dbReference>
<dbReference type="EC" id="3.6.3.-" evidence="9"/>
<dbReference type="InterPro" id="IPR003439">
    <property type="entry name" value="ABC_transporter-like_ATP-bd"/>
</dbReference>
<dbReference type="PROSITE" id="PS00211">
    <property type="entry name" value="ABC_TRANSPORTER_1"/>
    <property type="match status" value="1"/>
</dbReference>
<accession>A0A1R3U045</accession>
<dbReference type="AlphaFoldDB" id="A0A1R3U045"/>
<dbReference type="GO" id="GO:0005886">
    <property type="term" value="C:plasma membrane"/>
    <property type="evidence" value="ECO:0007669"/>
    <property type="project" value="UniProtKB-SubCell"/>
</dbReference>
<sequence>MMNAYLKLDNIDKYFDKGGSRAEVLKGINLTIGKGEFVSVIGHSGCGKSTMLNLIAGLTKVSSGVVLLENREVNEPGPERAVVFQNHSLLPWLSVYENVNLGVEKVFRYTKTKAERHEWVMRNLDLVQMAHAKDKKPSEISGGMKQRVGIARALAMEPKILLLDEPFGALDALTRAHLQDAVMEIHARLGNTMVMITHDVDEAVLLSDRIVMMTNGPAAHIGEILDVPLPRPRHRIELASDRTYLKCREAVLKFLYERHRFVEAAE</sequence>
<evidence type="ECO:0000313" key="9">
    <source>
        <dbReference type="EMBL" id="SCX26756.1"/>
    </source>
</evidence>
<comment type="similarity">
    <text evidence="2">Belongs to the ABC transporter superfamily.</text>
</comment>
<name>A0A1R3U045_9HYPH</name>
<dbReference type="GO" id="GO:0005524">
    <property type="term" value="F:ATP binding"/>
    <property type="evidence" value="ECO:0007669"/>
    <property type="project" value="UniProtKB-KW"/>
</dbReference>
<evidence type="ECO:0000313" key="10">
    <source>
        <dbReference type="Proteomes" id="UP000187891"/>
    </source>
</evidence>
<keyword evidence="5" id="KW-0547">Nucleotide-binding</keyword>
<dbReference type="CDD" id="cd03293">
    <property type="entry name" value="ABC_NrtD_SsuB_transporters"/>
    <property type="match status" value="1"/>
</dbReference>